<evidence type="ECO:0000313" key="8">
    <source>
        <dbReference type="Proteomes" id="UP001501771"/>
    </source>
</evidence>
<dbReference type="PANTHER" id="PTHR32114">
    <property type="entry name" value="ABC TRANSPORTER ABCH.3"/>
    <property type="match status" value="1"/>
</dbReference>
<evidence type="ECO:0000256" key="2">
    <source>
        <dbReference type="ARBA" id="ARBA00011322"/>
    </source>
</evidence>
<sequence length="998" mass="105847">MRLHHLEVQAFGPFAGHVAIDLDRLSEAGLFLLSGPTGAGKTSVLDAVCFALYGDVPGDRGVAKRLRCDQAAPGVAPTVTLEATLAGRRFRIVRSPAWERPKKRGSGTTTQQASVTISERVEGAWTPLSSRLDETGHLVTRLVGMNLAQFTQVAMLPQGRFQAFLRARSEERHQLLQRLFRTGRFEDVERWLRDRRVTLRRRSEACHQAVADLVSRVSEATDAGLPGEWDIRDLTGPAADGALAAWAAGLCEEAAATRDESSRASAVAAEAEAAAHARLDAARSLLERRARLDTAAGEHQRLLEQTERVDAARRALDAARRAATVIPVHRMVTAATATRDRAAQAASEATTTAADGLGLLLVDRETLDHAAAEAADAAAGVRAALPRQARLEAVEAEVGAVDARRGELAERVAGAGAEQAALPERITTLRAELSAAEAARAELPQARARLADLDDRAAAVVEVASATTELEAARTDWLEVRETALARHEQLLALRQARIEGMAAEIAGALAVGACCPVCGSDEHPQKASPAPGAPDGEAEKAAQRALDDAKADEHVRDLKVRELTTRLATATGRAGGATPAELEVGRATLRTQIARLETDAGRAEPLEGALATAVADQDRLGRELRDLELEAATLESRATHLRAEAEELRRDLERMLAETGCADLPALLDAHLERAATARRAVQAVDALANAESALAEATAALATAVEDAGFASTAAAVEAARPAGEADELARRVADHDRRVSAVAAVLAEPGSDELARAPLPDVDALAAARADALAALGDARAVSSLWTSRHQRLSGLDERLRAALADWAPVLEDARLTNHLCAFVEGKAPDNRLQMRLSGYVLAYRLSQVVAAANERLARMSDRRYSLEHTGRRGAGETRGGLSLLVRDDWSGETRDPATLSGGETFVVSLALALGLADVITQEAGGADLDTLFVDEGFGSLDADTLDDVMDTLDSLRDGGRVVGVVSHVAEMRDRIPTQLVVTKSRQGSTVSLTC</sequence>
<evidence type="ECO:0000256" key="4">
    <source>
        <dbReference type="SAM" id="Coils"/>
    </source>
</evidence>
<feature type="domain" description="Rad50/SbcC-type AAA" evidence="6">
    <location>
        <begin position="6"/>
        <end position="180"/>
    </location>
</feature>
<dbReference type="Pfam" id="PF13476">
    <property type="entry name" value="AAA_23"/>
    <property type="match status" value="1"/>
</dbReference>
<reference evidence="8" key="1">
    <citation type="journal article" date="2019" name="Int. J. Syst. Evol. Microbiol.">
        <title>The Global Catalogue of Microorganisms (GCM) 10K type strain sequencing project: providing services to taxonomists for standard genome sequencing and annotation.</title>
        <authorList>
            <consortium name="The Broad Institute Genomics Platform"/>
            <consortium name="The Broad Institute Genome Sequencing Center for Infectious Disease"/>
            <person name="Wu L."/>
            <person name="Ma J."/>
        </authorList>
    </citation>
    <scope>NUCLEOTIDE SEQUENCE [LARGE SCALE GENOMIC DNA]</scope>
    <source>
        <strain evidence="8">JCM 16022</strain>
    </source>
</reference>
<feature type="coiled-coil region" evidence="4">
    <location>
        <begin position="611"/>
        <end position="659"/>
    </location>
</feature>
<comment type="subunit">
    <text evidence="2">Heterodimer of SbcC and SbcD.</text>
</comment>
<evidence type="ECO:0000259" key="6">
    <source>
        <dbReference type="Pfam" id="PF13476"/>
    </source>
</evidence>
<dbReference type="InterPro" id="IPR038729">
    <property type="entry name" value="Rad50/SbcC_AAA"/>
</dbReference>
<evidence type="ECO:0000256" key="5">
    <source>
        <dbReference type="SAM" id="MobiDB-lite"/>
    </source>
</evidence>
<evidence type="ECO:0000256" key="3">
    <source>
        <dbReference type="ARBA" id="ARBA00013368"/>
    </source>
</evidence>
<gene>
    <name evidence="7" type="ORF">GCM10009844_31730</name>
</gene>
<dbReference type="InterPro" id="IPR027417">
    <property type="entry name" value="P-loop_NTPase"/>
</dbReference>
<comment type="caution">
    <text evidence="7">The sequence shown here is derived from an EMBL/GenBank/DDBJ whole genome shotgun (WGS) entry which is preliminary data.</text>
</comment>
<name>A0ABP5LTX0_9ACTN</name>
<dbReference type="Pfam" id="PF13558">
    <property type="entry name" value="SbcC_Walker_B"/>
    <property type="match status" value="1"/>
</dbReference>
<dbReference type="Gene3D" id="3.40.50.300">
    <property type="entry name" value="P-loop containing nucleotide triphosphate hydrolases"/>
    <property type="match status" value="2"/>
</dbReference>
<evidence type="ECO:0000256" key="1">
    <source>
        <dbReference type="ARBA" id="ARBA00006930"/>
    </source>
</evidence>
<feature type="region of interest" description="Disordered" evidence="5">
    <location>
        <begin position="522"/>
        <end position="554"/>
    </location>
</feature>
<accession>A0ABP5LTX0</accession>
<dbReference type="EMBL" id="BAAAQR010000010">
    <property type="protein sequence ID" value="GAA2150611.1"/>
    <property type="molecule type" value="Genomic_DNA"/>
</dbReference>
<keyword evidence="4" id="KW-0175">Coiled coil</keyword>
<dbReference type="RefSeq" id="WP_344154295.1">
    <property type="nucleotide sequence ID" value="NZ_BAAAQR010000010.1"/>
</dbReference>
<dbReference type="PANTHER" id="PTHR32114:SF2">
    <property type="entry name" value="ABC TRANSPORTER ABCH.3"/>
    <property type="match status" value="1"/>
</dbReference>
<dbReference type="Proteomes" id="UP001501771">
    <property type="component" value="Unassembled WGS sequence"/>
</dbReference>
<evidence type="ECO:0000313" key="7">
    <source>
        <dbReference type="EMBL" id="GAA2150611.1"/>
    </source>
</evidence>
<keyword evidence="8" id="KW-1185">Reference proteome</keyword>
<protein>
    <recommendedName>
        <fullName evidence="3">Nuclease SbcCD subunit C</fullName>
    </recommendedName>
</protein>
<dbReference type="SUPFAM" id="SSF52540">
    <property type="entry name" value="P-loop containing nucleoside triphosphate hydrolases"/>
    <property type="match status" value="1"/>
</dbReference>
<comment type="similarity">
    <text evidence="1">Belongs to the SMC family. SbcC subfamily.</text>
</comment>
<proteinExistence type="inferred from homology"/>
<feature type="compositionally biased region" description="Basic and acidic residues" evidence="5">
    <location>
        <begin position="538"/>
        <end position="554"/>
    </location>
</feature>
<organism evidence="7 8">
    <name type="scientific">Nocardioides koreensis</name>
    <dbReference type="NCBI Taxonomy" id="433651"/>
    <lineage>
        <taxon>Bacteria</taxon>
        <taxon>Bacillati</taxon>
        <taxon>Actinomycetota</taxon>
        <taxon>Actinomycetes</taxon>
        <taxon>Propionibacteriales</taxon>
        <taxon>Nocardioidaceae</taxon>
        <taxon>Nocardioides</taxon>
    </lineage>
</organism>